<organism evidence="3">
    <name type="scientific">Thiothrix fructosivorans</name>
    <dbReference type="NCBI Taxonomy" id="111770"/>
    <lineage>
        <taxon>Bacteria</taxon>
        <taxon>Pseudomonadati</taxon>
        <taxon>Pseudomonadota</taxon>
        <taxon>Gammaproteobacteria</taxon>
        <taxon>Thiotrichales</taxon>
        <taxon>Thiotrichaceae</taxon>
        <taxon>Thiothrix</taxon>
    </lineage>
</organism>
<protein>
    <submittedName>
        <fullName evidence="3">Uncharacterized protein</fullName>
    </submittedName>
</protein>
<evidence type="ECO:0000256" key="1">
    <source>
        <dbReference type="SAM" id="SignalP"/>
    </source>
</evidence>
<feature type="signal peptide" evidence="1">
    <location>
        <begin position="1"/>
        <end position="21"/>
    </location>
</feature>
<evidence type="ECO:0000313" key="3">
    <source>
        <dbReference type="EMBL" id="QTX11539.1"/>
    </source>
</evidence>
<dbReference type="Proteomes" id="UP000664466">
    <property type="component" value="Unassembled WGS sequence"/>
</dbReference>
<sequence length="92" mass="9823">MKKLLLTTLCIVGLHTGTAQALSIAGLPLPDLHNVEISGNATFADKPVANIQVEVLAYNCSAPLEVIAQAKTDQHGYYRISCRKPPATARLP</sequence>
<dbReference type="AlphaFoldDB" id="A0A8B0SKY4"/>
<gene>
    <name evidence="3" type="ORF">J1836_004090</name>
    <name evidence="2" type="ORF">J1836_08735</name>
</gene>
<name>A0A8B0SKY4_9GAMM</name>
<evidence type="ECO:0000313" key="2">
    <source>
        <dbReference type="EMBL" id="MBO0613012.1"/>
    </source>
</evidence>
<dbReference type="RefSeq" id="WP_207250749.1">
    <property type="nucleotide sequence ID" value="NZ_JAFMPM010000006.1"/>
</dbReference>
<feature type="chain" id="PRO_5033026532" evidence="1">
    <location>
        <begin position="22"/>
        <end position="92"/>
    </location>
</feature>
<accession>A0A8B0SKY4</accession>
<proteinExistence type="predicted"/>
<reference evidence="2 4" key="1">
    <citation type="submission" date="2021-03" db="EMBL/GenBank/DDBJ databases">
        <title>Draft genome and methylome analysis of Thiotrix fructosivoruns ATCC 49748.</title>
        <authorList>
            <person name="Fomenkov A."/>
            <person name="Grabovich M.Y."/>
            <person name="Roberts R.J."/>
        </authorList>
    </citation>
    <scope>NUCLEOTIDE SEQUENCE [LARGE SCALE GENOMIC DNA]</scope>
    <source>
        <strain evidence="2 4">ATCC 49748</strain>
    </source>
</reference>
<dbReference type="EMBL" id="JAFMPM010000006">
    <property type="protein sequence ID" value="MBO0613012.1"/>
    <property type="molecule type" value="Genomic_DNA"/>
</dbReference>
<evidence type="ECO:0000313" key="4">
    <source>
        <dbReference type="Proteomes" id="UP000664466"/>
    </source>
</evidence>
<keyword evidence="1" id="KW-0732">Signal</keyword>
<dbReference type="EMBL" id="CP072748">
    <property type="protein sequence ID" value="QTX11539.1"/>
    <property type="molecule type" value="Genomic_DNA"/>
</dbReference>
<keyword evidence="4" id="KW-1185">Reference proteome</keyword>
<reference evidence="3" key="2">
    <citation type="submission" date="2021-04" db="EMBL/GenBank/DDBJ databases">
        <title>Complete Genome and methylome analysis of Thiothrix fructosivorans ATCC 49748.</title>
        <authorList>
            <person name="Fomenkov A."/>
            <person name="Sun L."/>
            <person name="Vincze T."/>
            <person name="Grabovich M.Y."/>
            <person name="Roberts R.J."/>
        </authorList>
    </citation>
    <scope>NUCLEOTIDE SEQUENCE</scope>
    <source>
        <strain evidence="3">ATCC 49748</strain>
    </source>
</reference>